<dbReference type="PANTHER" id="PTHR10366">
    <property type="entry name" value="NAD DEPENDENT EPIMERASE/DEHYDRATASE"/>
    <property type="match status" value="1"/>
</dbReference>
<dbReference type="Pfam" id="PF01370">
    <property type="entry name" value="Epimerase"/>
    <property type="match status" value="1"/>
</dbReference>
<accession>A0A178D3I0</accession>
<dbReference type="InterPro" id="IPR001509">
    <property type="entry name" value="Epimerase_deHydtase"/>
</dbReference>
<dbReference type="AlphaFoldDB" id="A0A178D3I0"/>
<name>A0A178D3I0_9EURO</name>
<dbReference type="EMBL" id="LVCJ01000023">
    <property type="protein sequence ID" value="OAL36296.1"/>
    <property type="molecule type" value="Genomic_DNA"/>
</dbReference>
<comment type="similarity">
    <text evidence="2">Belongs to the NAD(P)-dependent epimerase/dehydratase family. Dihydroflavonol-4-reductase subfamily.</text>
</comment>
<dbReference type="InterPro" id="IPR036291">
    <property type="entry name" value="NAD(P)-bd_dom_sf"/>
</dbReference>
<dbReference type="PANTHER" id="PTHR10366:SF814">
    <property type="entry name" value="NAD-DEPENDENT EPIMERASE_DEHYDRATASE DOMAIN-CONTAINING PROTEIN"/>
    <property type="match status" value="1"/>
</dbReference>
<sequence length="356" mass="38793">MPSVLLTGANGFLATHVLKCLVEDAFDVVGTVRSEAKADDVFDAHPEFKSRLRLAVVSDMSAPGAYDKVFEGRHFDYVIHAAAPVPDGDGTDFDRDFLGPGAQGNLELLHAAQKYCKALKHFTYTGSMVAVHDVTKPLDGHVLKSADWNPVSPEVARQLQHPGASYMISKTLAEKALWDFVKKEKPSFGVSVLSVPLIIGPPLQHLHQNGAGKSRFNMSADLFYQTFLQPVSGTVGGPSRPLYIGYIDVRDVAALHVQSIIKGGSENRRLLVASPEPFLAKTVLGILADKFPQLVNRLPSVRAAAIVANGEQDEHHPLKVDDSEAKQLFGGRIYRPLEQTVVDTAKRLLELERSST</sequence>
<evidence type="ECO:0000259" key="3">
    <source>
        <dbReference type="Pfam" id="PF01370"/>
    </source>
</evidence>
<dbReference type="Proteomes" id="UP000185904">
    <property type="component" value="Unassembled WGS sequence"/>
</dbReference>
<comment type="caution">
    <text evidence="4">The sequence shown here is derived from an EMBL/GenBank/DDBJ whole genome shotgun (WGS) entry which is preliminary data.</text>
</comment>
<evidence type="ECO:0000256" key="2">
    <source>
        <dbReference type="ARBA" id="ARBA00023445"/>
    </source>
</evidence>
<dbReference type="Gene3D" id="3.40.50.720">
    <property type="entry name" value="NAD(P)-binding Rossmann-like Domain"/>
    <property type="match status" value="1"/>
</dbReference>
<keyword evidence="1" id="KW-0560">Oxidoreductase</keyword>
<organism evidence="4 5">
    <name type="scientific">Fonsecaea nubica</name>
    <dbReference type="NCBI Taxonomy" id="856822"/>
    <lineage>
        <taxon>Eukaryota</taxon>
        <taxon>Fungi</taxon>
        <taxon>Dikarya</taxon>
        <taxon>Ascomycota</taxon>
        <taxon>Pezizomycotina</taxon>
        <taxon>Eurotiomycetes</taxon>
        <taxon>Chaetothyriomycetidae</taxon>
        <taxon>Chaetothyriales</taxon>
        <taxon>Herpotrichiellaceae</taxon>
        <taxon>Fonsecaea</taxon>
    </lineage>
</organism>
<proteinExistence type="inferred from homology"/>
<evidence type="ECO:0000256" key="1">
    <source>
        <dbReference type="ARBA" id="ARBA00023002"/>
    </source>
</evidence>
<dbReference type="SUPFAM" id="SSF51735">
    <property type="entry name" value="NAD(P)-binding Rossmann-fold domains"/>
    <property type="match status" value="1"/>
</dbReference>
<keyword evidence="5" id="KW-1185">Reference proteome</keyword>
<protein>
    <recommendedName>
        <fullName evidence="3">NAD-dependent epimerase/dehydratase domain-containing protein</fullName>
    </recommendedName>
</protein>
<dbReference type="InterPro" id="IPR050425">
    <property type="entry name" value="NAD(P)_dehydrat-like"/>
</dbReference>
<dbReference type="RefSeq" id="XP_022501308.1">
    <property type="nucleotide sequence ID" value="XM_022642750.1"/>
</dbReference>
<evidence type="ECO:0000313" key="4">
    <source>
        <dbReference type="EMBL" id="OAL36296.1"/>
    </source>
</evidence>
<dbReference type="GeneID" id="34587872"/>
<evidence type="ECO:0000313" key="5">
    <source>
        <dbReference type="Proteomes" id="UP000185904"/>
    </source>
</evidence>
<dbReference type="GO" id="GO:0016616">
    <property type="term" value="F:oxidoreductase activity, acting on the CH-OH group of donors, NAD or NADP as acceptor"/>
    <property type="evidence" value="ECO:0007669"/>
    <property type="project" value="TreeGrafter"/>
</dbReference>
<reference evidence="4 5" key="1">
    <citation type="submission" date="2016-03" db="EMBL/GenBank/DDBJ databases">
        <title>The draft genome sequence of Fonsecaea nubica causative agent of cutaneous subcutaneous infection in human host.</title>
        <authorList>
            <person name="Costa F."/>
            <person name="Sybren D.H."/>
            <person name="Raittz R.T."/>
            <person name="Weiss V.A."/>
            <person name="Leao A.C."/>
            <person name="Gomes R."/>
            <person name="De Souza E.M."/>
            <person name="Pedrosa F.O."/>
            <person name="Steffens M.B."/>
            <person name="Bombassaro A."/>
            <person name="Tadra-Sfeir M.Z."/>
            <person name="Moreno L.F."/>
            <person name="Najafzadeh M.J."/>
            <person name="Felipe M.S."/>
            <person name="Teixeira M."/>
            <person name="Sun J."/>
            <person name="Xi L."/>
            <person name="Castro M.A."/>
            <person name="Vicente V.A."/>
        </authorList>
    </citation>
    <scope>NUCLEOTIDE SEQUENCE [LARGE SCALE GENOMIC DNA]</scope>
    <source>
        <strain evidence="4 5">CBS 269.64</strain>
    </source>
</reference>
<gene>
    <name evidence="4" type="ORF">AYO20_04454</name>
</gene>
<dbReference type="OrthoDB" id="2735536at2759"/>
<feature type="domain" description="NAD-dependent epimerase/dehydratase" evidence="3">
    <location>
        <begin position="4"/>
        <end position="202"/>
    </location>
</feature>